<dbReference type="CDD" id="cd00090">
    <property type="entry name" value="HTH_ARSR"/>
    <property type="match status" value="1"/>
</dbReference>
<reference evidence="6 7" key="1">
    <citation type="submission" date="2023-05" db="EMBL/GenBank/DDBJ databases">
        <title>Lithophilousrod everest ZFBP1038 complete genpme.</title>
        <authorList>
            <person name="Tian M."/>
        </authorList>
    </citation>
    <scope>NUCLEOTIDE SEQUENCE [LARGE SCALE GENOMIC DNA]</scope>
    <source>
        <strain evidence="6 7">ZFBP1038</strain>
    </source>
</reference>
<gene>
    <name evidence="6" type="ORF">LWF01_07825</name>
</gene>
<dbReference type="InterPro" id="IPR036390">
    <property type="entry name" value="WH_DNA-bd_sf"/>
</dbReference>
<evidence type="ECO:0000256" key="2">
    <source>
        <dbReference type="ARBA" id="ARBA00023125"/>
    </source>
</evidence>
<dbReference type="Pfam" id="PF01614">
    <property type="entry name" value="IclR_C"/>
    <property type="match status" value="1"/>
</dbReference>
<dbReference type="Pfam" id="PF09339">
    <property type="entry name" value="HTH_IclR"/>
    <property type="match status" value="1"/>
</dbReference>
<dbReference type="SUPFAM" id="SSF55781">
    <property type="entry name" value="GAF domain-like"/>
    <property type="match status" value="1"/>
</dbReference>
<dbReference type="EMBL" id="CP090958">
    <property type="protein sequence ID" value="WGW13656.1"/>
    <property type="molecule type" value="Genomic_DNA"/>
</dbReference>
<dbReference type="Gene3D" id="3.30.450.40">
    <property type="match status" value="1"/>
</dbReference>
<feature type="domain" description="HTH iclR-type" evidence="4">
    <location>
        <begin position="5"/>
        <end position="66"/>
    </location>
</feature>
<dbReference type="PANTHER" id="PTHR30136">
    <property type="entry name" value="HELIX-TURN-HELIX TRANSCRIPTIONAL REGULATOR, ICLR FAMILY"/>
    <property type="match status" value="1"/>
</dbReference>
<evidence type="ECO:0000259" key="4">
    <source>
        <dbReference type="PROSITE" id="PS51077"/>
    </source>
</evidence>
<dbReference type="SMART" id="SM00346">
    <property type="entry name" value="HTH_ICLR"/>
    <property type="match status" value="1"/>
</dbReference>
<dbReference type="InterPro" id="IPR005471">
    <property type="entry name" value="Tscrpt_reg_IclR_N"/>
</dbReference>
<keyword evidence="2" id="KW-0238">DNA-binding</keyword>
<dbReference type="Proteomes" id="UP001209083">
    <property type="component" value="Chromosome"/>
</dbReference>
<feature type="domain" description="IclR-ED" evidence="5">
    <location>
        <begin position="67"/>
        <end position="248"/>
    </location>
</feature>
<keyword evidence="1" id="KW-0805">Transcription regulation</keyword>
<evidence type="ECO:0000256" key="1">
    <source>
        <dbReference type="ARBA" id="ARBA00023015"/>
    </source>
</evidence>
<dbReference type="PROSITE" id="PS51078">
    <property type="entry name" value="ICLR_ED"/>
    <property type="match status" value="1"/>
</dbReference>
<keyword evidence="7" id="KW-1185">Reference proteome</keyword>
<dbReference type="InterPro" id="IPR050707">
    <property type="entry name" value="HTH_MetabolicPath_Reg"/>
</dbReference>
<protein>
    <submittedName>
        <fullName evidence="6">IclR family transcriptional regulator</fullName>
    </submittedName>
</protein>
<evidence type="ECO:0000259" key="5">
    <source>
        <dbReference type="PROSITE" id="PS51078"/>
    </source>
</evidence>
<dbReference type="SUPFAM" id="SSF46785">
    <property type="entry name" value="Winged helix' DNA-binding domain"/>
    <property type="match status" value="1"/>
</dbReference>
<keyword evidence="3" id="KW-0804">Transcription</keyword>
<organism evidence="6 7">
    <name type="scientific">Saxibacter everestensis</name>
    <dbReference type="NCBI Taxonomy" id="2909229"/>
    <lineage>
        <taxon>Bacteria</taxon>
        <taxon>Bacillati</taxon>
        <taxon>Actinomycetota</taxon>
        <taxon>Actinomycetes</taxon>
        <taxon>Micrococcales</taxon>
        <taxon>Brevibacteriaceae</taxon>
        <taxon>Saxibacter</taxon>
    </lineage>
</organism>
<sequence>MANGTQSIDRAAELVSLVVRSEGPLTFTELVEQTGLSRSTVSRLLQALERNGMLERDATGGYRGGALFAHYASRYDRVETLLSAAQPGMERIAEQTRETVYLGVPRGGSVVQVAQIDSSFILGATNWVDVDVPPHCSALGKVLFAFGAIPLPEEPLEPRTDKTITEIPALMSELEAVRKQGYAITHEELEVGLDALAAPVRGGDELVHAAIGVSGPSFRIKDSHDEIGQLLVAEAERISAVIARLVGSQTA</sequence>
<dbReference type="Gene3D" id="1.10.10.10">
    <property type="entry name" value="Winged helix-like DNA-binding domain superfamily/Winged helix DNA-binding domain"/>
    <property type="match status" value="1"/>
</dbReference>
<name>A0ABY8QXW9_9MICO</name>
<evidence type="ECO:0000313" key="6">
    <source>
        <dbReference type="EMBL" id="WGW13656.1"/>
    </source>
</evidence>
<evidence type="ECO:0000313" key="7">
    <source>
        <dbReference type="Proteomes" id="UP001209083"/>
    </source>
</evidence>
<proteinExistence type="predicted"/>
<evidence type="ECO:0000256" key="3">
    <source>
        <dbReference type="ARBA" id="ARBA00023163"/>
    </source>
</evidence>
<dbReference type="InterPro" id="IPR011991">
    <property type="entry name" value="ArsR-like_HTH"/>
</dbReference>
<dbReference type="InterPro" id="IPR014757">
    <property type="entry name" value="Tscrpt_reg_IclR_C"/>
</dbReference>
<dbReference type="PANTHER" id="PTHR30136:SF35">
    <property type="entry name" value="HTH-TYPE TRANSCRIPTIONAL REGULATOR RV1719"/>
    <property type="match status" value="1"/>
</dbReference>
<dbReference type="InterPro" id="IPR036388">
    <property type="entry name" value="WH-like_DNA-bd_sf"/>
</dbReference>
<accession>A0ABY8QXW9</accession>
<dbReference type="RefSeq" id="WP_349640479.1">
    <property type="nucleotide sequence ID" value="NZ_CP090958.1"/>
</dbReference>
<dbReference type="PROSITE" id="PS51077">
    <property type="entry name" value="HTH_ICLR"/>
    <property type="match status" value="1"/>
</dbReference>
<dbReference type="InterPro" id="IPR029016">
    <property type="entry name" value="GAF-like_dom_sf"/>
</dbReference>